<evidence type="ECO:0000256" key="4">
    <source>
        <dbReference type="ARBA" id="ARBA00022679"/>
    </source>
</evidence>
<dbReference type="PIRSF" id="PIRSF026649">
    <property type="entry name" value="MsbB"/>
    <property type="match status" value="1"/>
</dbReference>
<dbReference type="GO" id="GO:0016746">
    <property type="term" value="F:acyltransferase activity"/>
    <property type="evidence" value="ECO:0007669"/>
    <property type="project" value="UniProtKB-KW"/>
</dbReference>
<evidence type="ECO:0000256" key="6">
    <source>
        <dbReference type="ARBA" id="ARBA00023315"/>
    </source>
</evidence>
<keyword evidence="7" id="KW-1133">Transmembrane helix</keyword>
<comment type="subcellular location">
    <subcellularLocation>
        <location evidence="1">Cell inner membrane</location>
    </subcellularLocation>
</comment>
<dbReference type="KEGG" id="mbas:ALGA_0993"/>
<protein>
    <submittedName>
        <fullName evidence="8">Lipid A biosynthesis acyltransferase</fullName>
    </submittedName>
</protein>
<evidence type="ECO:0000313" key="8">
    <source>
        <dbReference type="EMBL" id="BAX79379.1"/>
    </source>
</evidence>
<name>A0A1Y1CG82_9BACT</name>
<keyword evidence="3" id="KW-0997">Cell inner membrane</keyword>
<organism evidence="8 9">
    <name type="scientific">Labilibaculum antarcticum</name>
    <dbReference type="NCBI Taxonomy" id="1717717"/>
    <lineage>
        <taxon>Bacteria</taxon>
        <taxon>Pseudomonadati</taxon>
        <taxon>Bacteroidota</taxon>
        <taxon>Bacteroidia</taxon>
        <taxon>Marinilabiliales</taxon>
        <taxon>Marinifilaceae</taxon>
        <taxon>Labilibaculum</taxon>
    </lineage>
</organism>
<dbReference type="GO" id="GO:0005886">
    <property type="term" value="C:plasma membrane"/>
    <property type="evidence" value="ECO:0007669"/>
    <property type="project" value="UniProtKB-SubCell"/>
</dbReference>
<keyword evidence="6 8" id="KW-0012">Acyltransferase</keyword>
<dbReference type="EMBL" id="AP018042">
    <property type="protein sequence ID" value="BAX79379.1"/>
    <property type="molecule type" value="Genomic_DNA"/>
</dbReference>
<accession>A0A1Y1CG82</accession>
<feature type="transmembrane region" description="Helical" evidence="7">
    <location>
        <begin position="15"/>
        <end position="39"/>
    </location>
</feature>
<keyword evidence="2" id="KW-1003">Cell membrane</keyword>
<evidence type="ECO:0000256" key="5">
    <source>
        <dbReference type="ARBA" id="ARBA00023136"/>
    </source>
</evidence>
<evidence type="ECO:0000256" key="1">
    <source>
        <dbReference type="ARBA" id="ARBA00004533"/>
    </source>
</evidence>
<sequence length="294" mass="35435">MIKLLSYIVYGLVRLISYLPFTILYIFSDIIYLFVYYILRYRRKIVTSNLKNSFPEKSEKEIQTIRKEFYSHFCDTFIETIKLWTISEEEMRKRCKFLNPDIFDAYKASGKSIMTVLGHYGNWEWLTSFAVWKDAYYLPIYKPLHNKVFDKMFLRIRARFGAKPVAKDDTLRTMISYRNQNKYTATVFIGDQTPNKANLNYWTKFLNQDTPVLLGTERIAKKLDQVVVFIHMKKVKRGYYEVNIIPLFENPKETAEFEITEKHTRVLEKIIQEDPAYWLWSHRRWKHKKEDSDK</sequence>
<dbReference type="Pfam" id="PF03279">
    <property type="entry name" value="Lip_A_acyltrans"/>
    <property type="match status" value="1"/>
</dbReference>
<reference evidence="9" key="2">
    <citation type="journal article" date="2020" name="Antonie Van Leeuwenhoek">
        <title>Labilibaculum antarcticum sp. nov., a novel facultative anaerobic, psychrotorelant bacterium isolated from marine sediment of Antarctica.</title>
        <authorList>
            <person name="Watanabe M."/>
            <person name="Kojima H."/>
            <person name="Fukui M."/>
        </authorList>
    </citation>
    <scope>NUCLEOTIDE SEQUENCE [LARGE SCALE GENOMIC DNA]</scope>
    <source>
        <strain evidence="9">SPP2</strain>
    </source>
</reference>
<dbReference type="GO" id="GO:0009247">
    <property type="term" value="P:glycolipid biosynthetic process"/>
    <property type="evidence" value="ECO:0007669"/>
    <property type="project" value="UniProtKB-ARBA"/>
</dbReference>
<dbReference type="PANTHER" id="PTHR30606:SF10">
    <property type="entry name" value="PHOSPHATIDYLINOSITOL MANNOSIDE ACYLTRANSFERASE"/>
    <property type="match status" value="1"/>
</dbReference>
<dbReference type="RefSeq" id="WP_096428290.1">
    <property type="nucleotide sequence ID" value="NZ_AP018042.1"/>
</dbReference>
<keyword evidence="4 8" id="KW-0808">Transferase</keyword>
<keyword evidence="5 7" id="KW-0472">Membrane</keyword>
<evidence type="ECO:0000256" key="2">
    <source>
        <dbReference type="ARBA" id="ARBA00022475"/>
    </source>
</evidence>
<dbReference type="Proteomes" id="UP000218267">
    <property type="component" value="Chromosome"/>
</dbReference>
<evidence type="ECO:0000256" key="3">
    <source>
        <dbReference type="ARBA" id="ARBA00022519"/>
    </source>
</evidence>
<proteinExistence type="predicted"/>
<reference evidence="8 9" key="1">
    <citation type="journal article" date="2018" name="Mar. Genomics">
        <title>Complete genome sequence of Marinifilaceae bacterium strain SPP2, isolated from the Antarctic marine sediment.</title>
        <authorList>
            <person name="Watanabe M."/>
            <person name="Kojima H."/>
            <person name="Fukui M."/>
        </authorList>
    </citation>
    <scope>NUCLEOTIDE SEQUENCE [LARGE SCALE GENOMIC DNA]</scope>
    <source>
        <strain evidence="8 9">SPP2</strain>
    </source>
</reference>
<dbReference type="InterPro" id="IPR004960">
    <property type="entry name" value="LipA_acyltrans"/>
</dbReference>
<evidence type="ECO:0000256" key="7">
    <source>
        <dbReference type="SAM" id="Phobius"/>
    </source>
</evidence>
<dbReference type="AlphaFoldDB" id="A0A1Y1CG82"/>
<keyword evidence="7" id="KW-0812">Transmembrane</keyword>
<dbReference type="PANTHER" id="PTHR30606">
    <property type="entry name" value="LIPID A BIOSYNTHESIS LAUROYL ACYLTRANSFERASE"/>
    <property type="match status" value="1"/>
</dbReference>
<gene>
    <name evidence="8" type="ORF">ALGA_0993</name>
</gene>
<keyword evidence="9" id="KW-1185">Reference proteome</keyword>
<dbReference type="CDD" id="cd07984">
    <property type="entry name" value="LPLAT_LABLAT-like"/>
    <property type="match status" value="1"/>
</dbReference>
<evidence type="ECO:0000313" key="9">
    <source>
        <dbReference type="Proteomes" id="UP000218267"/>
    </source>
</evidence>
<dbReference type="OrthoDB" id="9801955at2"/>